<dbReference type="PANTHER" id="PTHR10730:SF8">
    <property type="entry name" value="PROCOLLAGEN GALACTOSYLTRANSFERASE 2"/>
    <property type="match status" value="1"/>
</dbReference>
<dbReference type="OrthoDB" id="47375at2759"/>
<keyword evidence="2" id="KW-1185">Reference proteome</keyword>
<dbReference type="InterPro" id="IPR050757">
    <property type="entry name" value="Collagen_mod_GT25"/>
</dbReference>
<evidence type="ECO:0000313" key="1">
    <source>
        <dbReference type="EMBL" id="OPJ77512.1"/>
    </source>
</evidence>
<dbReference type="PANTHER" id="PTHR10730">
    <property type="entry name" value="PROCOLLAGEN-LYSINE,2-OXOGLUTARATE 5-DIOXYGENASE/GLYCOSYLTRANSFERASE 25 FAMILY MEMBER"/>
    <property type="match status" value="1"/>
</dbReference>
<sequence length="84" mass="9411">MPESALLQPTVLLAIIARNAAHTLPHFLGCIERLRYPKSRIALWMHKANCGFSVNMVYHTNMAVELQAGVWQWLNANLICVVGP</sequence>
<dbReference type="AlphaFoldDB" id="A0A1V4JZ72"/>
<name>A0A1V4JZ72_PATFA</name>
<proteinExistence type="predicted"/>
<evidence type="ECO:0000313" key="2">
    <source>
        <dbReference type="Proteomes" id="UP000190648"/>
    </source>
</evidence>
<organism evidence="1 2">
    <name type="scientific">Patagioenas fasciata monilis</name>
    <dbReference type="NCBI Taxonomy" id="372326"/>
    <lineage>
        <taxon>Eukaryota</taxon>
        <taxon>Metazoa</taxon>
        <taxon>Chordata</taxon>
        <taxon>Craniata</taxon>
        <taxon>Vertebrata</taxon>
        <taxon>Euteleostomi</taxon>
        <taxon>Archelosauria</taxon>
        <taxon>Archosauria</taxon>
        <taxon>Dinosauria</taxon>
        <taxon>Saurischia</taxon>
        <taxon>Theropoda</taxon>
        <taxon>Coelurosauria</taxon>
        <taxon>Aves</taxon>
        <taxon>Neognathae</taxon>
        <taxon>Neoaves</taxon>
        <taxon>Columbimorphae</taxon>
        <taxon>Columbiformes</taxon>
        <taxon>Columbidae</taxon>
        <taxon>Patagioenas</taxon>
    </lineage>
</organism>
<dbReference type="STRING" id="372326.A0A1V4JZ72"/>
<dbReference type="GO" id="GO:0050211">
    <property type="term" value="F:procollagen galactosyltransferase activity"/>
    <property type="evidence" value="ECO:0007669"/>
    <property type="project" value="TreeGrafter"/>
</dbReference>
<accession>A0A1V4JZ72</accession>
<gene>
    <name evidence="1" type="ORF">AV530_019766</name>
</gene>
<reference evidence="1 2" key="1">
    <citation type="submission" date="2016-02" db="EMBL/GenBank/DDBJ databases">
        <title>Band-tailed pigeon sequencing and assembly.</title>
        <authorList>
            <person name="Soares A.E."/>
            <person name="Novak B.J."/>
            <person name="Rice E.S."/>
            <person name="O'Connell B."/>
            <person name="Chang D."/>
            <person name="Weber S."/>
            <person name="Shapiro B."/>
        </authorList>
    </citation>
    <scope>NUCLEOTIDE SEQUENCE [LARGE SCALE GENOMIC DNA]</scope>
    <source>
        <strain evidence="1">BTP2013</strain>
        <tissue evidence="1">Blood</tissue>
    </source>
</reference>
<dbReference type="EMBL" id="LSYS01005418">
    <property type="protein sequence ID" value="OPJ77512.1"/>
    <property type="molecule type" value="Genomic_DNA"/>
</dbReference>
<comment type="caution">
    <text evidence="1">The sequence shown here is derived from an EMBL/GenBank/DDBJ whole genome shotgun (WGS) entry which is preliminary data.</text>
</comment>
<dbReference type="Proteomes" id="UP000190648">
    <property type="component" value="Unassembled WGS sequence"/>
</dbReference>
<protein>
    <submittedName>
        <fullName evidence="1">Uncharacterized protein</fullName>
    </submittedName>
</protein>